<evidence type="ECO:0000256" key="10">
    <source>
        <dbReference type="RuleBase" id="RU363063"/>
    </source>
</evidence>
<dbReference type="GO" id="GO:0000139">
    <property type="term" value="C:Golgi membrane"/>
    <property type="evidence" value="ECO:0007669"/>
    <property type="project" value="UniProtKB-SubCell"/>
</dbReference>
<name>A0A8S3TFK6_MYTED</name>
<dbReference type="AlphaFoldDB" id="A0A8S3TFK6"/>
<dbReference type="Gene3D" id="3.90.550.50">
    <property type="match status" value="2"/>
</dbReference>
<dbReference type="OrthoDB" id="2139606at2759"/>
<gene>
    <name evidence="11" type="ORF">MEDL_45055</name>
</gene>
<keyword evidence="8 10" id="KW-0333">Golgi apparatus</keyword>
<comment type="subcellular location">
    <subcellularLocation>
        <location evidence="1 10">Golgi apparatus membrane</location>
        <topology evidence="1 10">Single-pass type II membrane protein</topology>
    </subcellularLocation>
</comment>
<dbReference type="PANTHER" id="PTHR11214:SF349">
    <property type="entry name" value="BETA-1,3-GALACTOSYLTRANSFERASE BRN"/>
    <property type="match status" value="1"/>
</dbReference>
<evidence type="ECO:0000256" key="8">
    <source>
        <dbReference type="ARBA" id="ARBA00023034"/>
    </source>
</evidence>
<keyword evidence="6 10" id="KW-0735">Signal-anchor</keyword>
<keyword evidence="12" id="KW-1185">Reference proteome</keyword>
<comment type="caution">
    <text evidence="11">The sequence shown here is derived from an EMBL/GenBank/DDBJ whole genome shotgun (WGS) entry which is preliminary data.</text>
</comment>
<proteinExistence type="inferred from homology"/>
<evidence type="ECO:0000256" key="5">
    <source>
        <dbReference type="ARBA" id="ARBA00022692"/>
    </source>
</evidence>
<accession>A0A8S3TFK6</accession>
<evidence type="ECO:0000256" key="6">
    <source>
        <dbReference type="ARBA" id="ARBA00022968"/>
    </source>
</evidence>
<feature type="transmembrane region" description="Helical" evidence="10">
    <location>
        <begin position="242"/>
        <end position="258"/>
    </location>
</feature>
<dbReference type="Proteomes" id="UP000683360">
    <property type="component" value="Unassembled WGS sequence"/>
</dbReference>
<dbReference type="EMBL" id="CAJPWZ010002178">
    <property type="protein sequence ID" value="CAG2232311.1"/>
    <property type="molecule type" value="Genomic_DNA"/>
</dbReference>
<dbReference type="EC" id="2.4.1.-" evidence="10"/>
<dbReference type="GO" id="GO:0016758">
    <property type="term" value="F:hexosyltransferase activity"/>
    <property type="evidence" value="ECO:0007669"/>
    <property type="project" value="InterPro"/>
</dbReference>
<evidence type="ECO:0000256" key="9">
    <source>
        <dbReference type="ARBA" id="ARBA00023136"/>
    </source>
</evidence>
<sequence length="427" mass="49419">MKEAFRKNPKEVFSVIHTVQLLFIVKSHILNFGNREAIRRTWGNVKELNVKTVFVVGYLHDMDTFVDFETKQYNDVIQVNMEDIYENIVYKTIYAVQILSGLNIKTEFVHIVDDDRLVNTLNVYNFATTSISQSEVALIGFMKYLPRPDRKVTSKNYISWNDFPFVFFPSYIIGGTILTNMKTINQLAKAVKYIRIIQIEDVFFGLVATAFKIDMRHHNGFLPSKIPVYLLRNTLSCPGRKLGFIGILVIIICVSTSINRRKCYQFGLIYNNWNHIAAEFKKTRTTSADQLNNITSSYRLLINPRQIHCQSSLCQTVDIIYLVKSALRNVGQRKAIRETWGTHGGKRMITIFIVGYSEPLQSQIEMESITHGDILQFDMEDIYDNLVFKTVFSIAWLCDSKIKTKYVHFVDDDRLINSKKSFESSIQ</sequence>
<keyword evidence="5 10" id="KW-0812">Transmembrane</keyword>
<keyword evidence="7 10" id="KW-1133">Transmembrane helix</keyword>
<dbReference type="Pfam" id="PF01762">
    <property type="entry name" value="Galactosyl_T"/>
    <property type="match status" value="2"/>
</dbReference>
<dbReference type="InterPro" id="IPR002659">
    <property type="entry name" value="Glyco_trans_31"/>
</dbReference>
<reference evidence="11" key="1">
    <citation type="submission" date="2021-03" db="EMBL/GenBank/DDBJ databases">
        <authorList>
            <person name="Bekaert M."/>
        </authorList>
    </citation>
    <scope>NUCLEOTIDE SEQUENCE</scope>
</reference>
<evidence type="ECO:0000256" key="2">
    <source>
        <dbReference type="ARBA" id="ARBA00008661"/>
    </source>
</evidence>
<dbReference type="GO" id="GO:0006493">
    <property type="term" value="P:protein O-linked glycosylation"/>
    <property type="evidence" value="ECO:0007669"/>
    <property type="project" value="TreeGrafter"/>
</dbReference>
<evidence type="ECO:0000313" key="12">
    <source>
        <dbReference type="Proteomes" id="UP000683360"/>
    </source>
</evidence>
<dbReference type="PANTHER" id="PTHR11214">
    <property type="entry name" value="BETA-1,3-N-ACETYLGLUCOSAMINYLTRANSFERASE"/>
    <property type="match status" value="1"/>
</dbReference>
<organism evidence="11 12">
    <name type="scientific">Mytilus edulis</name>
    <name type="common">Blue mussel</name>
    <dbReference type="NCBI Taxonomy" id="6550"/>
    <lineage>
        <taxon>Eukaryota</taxon>
        <taxon>Metazoa</taxon>
        <taxon>Spiralia</taxon>
        <taxon>Lophotrochozoa</taxon>
        <taxon>Mollusca</taxon>
        <taxon>Bivalvia</taxon>
        <taxon>Autobranchia</taxon>
        <taxon>Pteriomorphia</taxon>
        <taxon>Mytilida</taxon>
        <taxon>Mytiloidea</taxon>
        <taxon>Mytilidae</taxon>
        <taxon>Mytilinae</taxon>
        <taxon>Mytilus</taxon>
    </lineage>
</organism>
<keyword evidence="4 11" id="KW-0808">Transferase</keyword>
<evidence type="ECO:0000256" key="3">
    <source>
        <dbReference type="ARBA" id="ARBA00022676"/>
    </source>
</evidence>
<evidence type="ECO:0000256" key="4">
    <source>
        <dbReference type="ARBA" id="ARBA00022679"/>
    </source>
</evidence>
<evidence type="ECO:0000256" key="7">
    <source>
        <dbReference type="ARBA" id="ARBA00022989"/>
    </source>
</evidence>
<comment type="similarity">
    <text evidence="2 10">Belongs to the glycosyltransferase 31 family.</text>
</comment>
<evidence type="ECO:0000256" key="1">
    <source>
        <dbReference type="ARBA" id="ARBA00004323"/>
    </source>
</evidence>
<keyword evidence="3 10" id="KW-0328">Glycosyltransferase</keyword>
<keyword evidence="9 10" id="KW-0472">Membrane</keyword>
<evidence type="ECO:0000313" key="11">
    <source>
        <dbReference type="EMBL" id="CAG2232311.1"/>
    </source>
</evidence>
<protein>
    <recommendedName>
        <fullName evidence="10">Hexosyltransferase</fullName>
        <ecNumber evidence="10">2.4.1.-</ecNumber>
    </recommendedName>
</protein>